<evidence type="ECO:0000256" key="3">
    <source>
        <dbReference type="ARBA" id="ARBA00022723"/>
    </source>
</evidence>
<dbReference type="CDD" id="cd20625">
    <property type="entry name" value="CYP164-like"/>
    <property type="match status" value="1"/>
</dbReference>
<dbReference type="PANTHER" id="PTHR46696:SF1">
    <property type="entry name" value="CYTOCHROME P450 YJIB-RELATED"/>
    <property type="match status" value="1"/>
</dbReference>
<evidence type="ECO:0000256" key="1">
    <source>
        <dbReference type="ARBA" id="ARBA00010617"/>
    </source>
</evidence>
<dbReference type="InterPro" id="IPR001128">
    <property type="entry name" value="Cyt_P450"/>
</dbReference>
<keyword evidence="2 7" id="KW-0349">Heme</keyword>
<keyword evidence="4 7" id="KW-0560">Oxidoreductase</keyword>
<dbReference type="SUPFAM" id="SSF48264">
    <property type="entry name" value="Cytochrome P450"/>
    <property type="match status" value="1"/>
</dbReference>
<evidence type="ECO:0000313" key="9">
    <source>
        <dbReference type="Proteomes" id="UP000034034"/>
    </source>
</evidence>
<organism evidence="8 9">
    <name type="scientific">Streptomyces xiamenensis</name>
    <dbReference type="NCBI Taxonomy" id="408015"/>
    <lineage>
        <taxon>Bacteria</taxon>
        <taxon>Bacillati</taxon>
        <taxon>Actinomycetota</taxon>
        <taxon>Actinomycetes</taxon>
        <taxon>Kitasatosporales</taxon>
        <taxon>Streptomycetaceae</taxon>
        <taxon>Streptomyces</taxon>
    </lineage>
</organism>
<dbReference type="Proteomes" id="UP000034034">
    <property type="component" value="Chromosome"/>
</dbReference>
<keyword evidence="9" id="KW-1185">Reference proteome</keyword>
<dbReference type="InterPro" id="IPR017972">
    <property type="entry name" value="Cyt_P450_CS"/>
</dbReference>
<dbReference type="InterPro" id="IPR036396">
    <property type="entry name" value="Cyt_P450_sf"/>
</dbReference>
<gene>
    <name evidence="8" type="ORF">SXIM_36800</name>
</gene>
<dbReference type="GO" id="GO:0016705">
    <property type="term" value="F:oxidoreductase activity, acting on paired donors, with incorporation or reduction of molecular oxygen"/>
    <property type="evidence" value="ECO:0007669"/>
    <property type="project" value="InterPro"/>
</dbReference>
<evidence type="ECO:0000256" key="6">
    <source>
        <dbReference type="ARBA" id="ARBA00023033"/>
    </source>
</evidence>
<evidence type="ECO:0000256" key="7">
    <source>
        <dbReference type="RuleBase" id="RU000461"/>
    </source>
</evidence>
<dbReference type="Gene3D" id="1.10.630.10">
    <property type="entry name" value="Cytochrome P450"/>
    <property type="match status" value="1"/>
</dbReference>
<dbReference type="GO" id="GO:0005506">
    <property type="term" value="F:iron ion binding"/>
    <property type="evidence" value="ECO:0007669"/>
    <property type="project" value="InterPro"/>
</dbReference>
<name>A0A0F7FWT4_9ACTN</name>
<dbReference type="InterPro" id="IPR002397">
    <property type="entry name" value="Cyt_P450_B"/>
</dbReference>
<protein>
    <submittedName>
        <fullName evidence="8">Cytochrome P450</fullName>
    </submittedName>
</protein>
<dbReference type="EMBL" id="CP009922">
    <property type="protein sequence ID" value="AKG45064.1"/>
    <property type="molecule type" value="Genomic_DNA"/>
</dbReference>
<reference evidence="8" key="1">
    <citation type="submission" date="2019-08" db="EMBL/GenBank/DDBJ databases">
        <title>Complete genome sequence of a mangrove-derived Streptomyces xiamenensis.</title>
        <authorList>
            <person name="Xu J."/>
        </authorList>
    </citation>
    <scope>NUCLEOTIDE SEQUENCE</scope>
    <source>
        <strain evidence="8">318</strain>
    </source>
</reference>
<keyword evidence="3 7" id="KW-0479">Metal-binding</keyword>
<dbReference type="FunFam" id="1.10.630.10:FF:000018">
    <property type="entry name" value="Cytochrome P450 monooxygenase"/>
    <property type="match status" value="1"/>
</dbReference>
<dbReference type="RefSeq" id="WP_046724692.1">
    <property type="nucleotide sequence ID" value="NZ_CP009922.3"/>
</dbReference>
<dbReference type="GO" id="GO:0020037">
    <property type="term" value="F:heme binding"/>
    <property type="evidence" value="ECO:0007669"/>
    <property type="project" value="InterPro"/>
</dbReference>
<keyword evidence="5 7" id="KW-0408">Iron</keyword>
<dbReference type="PRINTS" id="PR00359">
    <property type="entry name" value="BP450"/>
</dbReference>
<dbReference type="PATRIC" id="fig|408015.6.peg.3729"/>
<evidence type="ECO:0000256" key="2">
    <source>
        <dbReference type="ARBA" id="ARBA00022617"/>
    </source>
</evidence>
<dbReference type="Pfam" id="PF00067">
    <property type="entry name" value="p450"/>
    <property type="match status" value="1"/>
</dbReference>
<dbReference type="PANTHER" id="PTHR46696">
    <property type="entry name" value="P450, PUTATIVE (EUROFUNG)-RELATED"/>
    <property type="match status" value="1"/>
</dbReference>
<evidence type="ECO:0000256" key="4">
    <source>
        <dbReference type="ARBA" id="ARBA00023002"/>
    </source>
</evidence>
<accession>A0A0F7FWT4</accession>
<comment type="similarity">
    <text evidence="1 7">Belongs to the cytochrome P450 family.</text>
</comment>
<keyword evidence="6 7" id="KW-0503">Monooxygenase</keyword>
<dbReference type="HOGENOM" id="CLU_033716_1_0_11"/>
<dbReference type="PROSITE" id="PS00086">
    <property type="entry name" value="CYTOCHROME_P450"/>
    <property type="match status" value="1"/>
</dbReference>
<dbReference type="STRING" id="408015.SXIM_36800"/>
<dbReference type="PRINTS" id="PR00385">
    <property type="entry name" value="P450"/>
</dbReference>
<dbReference type="KEGG" id="sxi:SXIM_36800"/>
<dbReference type="GO" id="GO:0004497">
    <property type="term" value="F:monooxygenase activity"/>
    <property type="evidence" value="ECO:0007669"/>
    <property type="project" value="UniProtKB-KW"/>
</dbReference>
<proteinExistence type="inferred from homology"/>
<dbReference type="AlphaFoldDB" id="A0A0F7FWT4"/>
<evidence type="ECO:0000313" key="8">
    <source>
        <dbReference type="EMBL" id="AKG45064.1"/>
    </source>
</evidence>
<sequence length="403" mass="43867">MTDAQTLLTGLFSPAGQADPYPAYRALLAAGPVHRTGNRFWVLGHAEAYEALRDPRFRLATQPPSGADDAAGEAAEDQHLFASSLLYVRPGSHAWMRRLLSQPFSPRRLEELRPMISRNAGLLLDRLDELGRGGGSIDFLREFAYPLPIAVISELVGVPRADRDWFRGELHRHLENVLAPSAPEEAAASSGAVEEYFAALIAERRRKPADDLISELILAQGGDGRGLSDRELLANVVFLYVAGFETTSYAIANSVFLLRDRPKERAAIAANAAAAVGFTDEVIRFDPPSQLANLRWASRDLSLAGHRVPEGSAVSVCLGAANRDPARYPDPDRFVPARGGGPSIAFSAGPHYCLGTGLARLETQEALHRLCRRFPDLLTTDEPVRGQSFPIRRFASFPVAVSP</sequence>
<evidence type="ECO:0000256" key="5">
    <source>
        <dbReference type="ARBA" id="ARBA00023004"/>
    </source>
</evidence>